<feature type="domain" description="Ketoreductase" evidence="4">
    <location>
        <begin position="11"/>
        <end position="147"/>
    </location>
</feature>
<dbReference type="PANTHER" id="PTHR24321">
    <property type="entry name" value="DEHYDROGENASES, SHORT CHAIN"/>
    <property type="match status" value="1"/>
</dbReference>
<dbReference type="NCBIfam" id="NF005559">
    <property type="entry name" value="PRK07231.1"/>
    <property type="match status" value="1"/>
</dbReference>
<dbReference type="SMART" id="SM00822">
    <property type="entry name" value="PKS_KR"/>
    <property type="match status" value="1"/>
</dbReference>
<dbReference type="EMBL" id="JAGKSP010000015">
    <property type="protein sequence ID" value="MBP3966126.1"/>
    <property type="molecule type" value="Genomic_DNA"/>
</dbReference>
<dbReference type="InterPro" id="IPR057326">
    <property type="entry name" value="KR_dom"/>
</dbReference>
<dbReference type="PRINTS" id="PR00081">
    <property type="entry name" value="GDHRDH"/>
</dbReference>
<dbReference type="Proteomes" id="UP000673394">
    <property type="component" value="Unassembled WGS sequence"/>
</dbReference>
<evidence type="ECO:0000313" key="5">
    <source>
        <dbReference type="EMBL" id="MBP3966126.1"/>
    </source>
</evidence>
<comment type="caution">
    <text evidence="5">The sequence shown here is derived from an EMBL/GenBank/DDBJ whole genome shotgun (WGS) entry which is preliminary data.</text>
</comment>
<dbReference type="RefSeq" id="WP_210663065.1">
    <property type="nucleotide sequence ID" value="NZ_JAGKSP010000015.1"/>
</dbReference>
<sequence length="253" mass="26708">MTAPLITFEGKSVVVTGGARGIGRAIAKRFLACGARVIIADHDESGAETAIQLADMGNEVHFIRCDVSKLSEVQSLVAESIHRFGGSIDVLVNNAGIFPRADLLNTDEAFWDNVLGINLKGAYMLCQAVVPGMIERNSGVIINIGSNHATAGEPATMAYAVSKGGIVTLTRNLAKAFVKHGIRVNCVQPGWVASEGEVARWKANGMDEEQMTALAARLQTGEDIADAVLFMASGMSKQINGQVLIVDGGITLK</sequence>
<dbReference type="SUPFAM" id="SSF51735">
    <property type="entry name" value="NAD(P)-binding Rossmann-fold domains"/>
    <property type="match status" value="1"/>
</dbReference>
<keyword evidence="2" id="KW-0560">Oxidoreductase</keyword>
<proteinExistence type="inferred from homology"/>
<comment type="similarity">
    <text evidence="1">Belongs to the short-chain dehydrogenases/reductases (SDR) family.</text>
</comment>
<evidence type="ECO:0000256" key="1">
    <source>
        <dbReference type="ARBA" id="ARBA00006484"/>
    </source>
</evidence>
<dbReference type="PRINTS" id="PR00080">
    <property type="entry name" value="SDRFAMILY"/>
</dbReference>
<dbReference type="PANTHER" id="PTHR24321:SF8">
    <property type="entry name" value="ESTRADIOL 17-BETA-DEHYDROGENASE 8-RELATED"/>
    <property type="match status" value="1"/>
</dbReference>
<protein>
    <submittedName>
        <fullName evidence="5">SDR family oxidoreductase</fullName>
    </submittedName>
</protein>
<dbReference type="InterPro" id="IPR020904">
    <property type="entry name" value="Sc_DH/Rdtase_CS"/>
</dbReference>
<evidence type="ECO:0000256" key="3">
    <source>
        <dbReference type="ARBA" id="ARBA00023027"/>
    </source>
</evidence>
<dbReference type="Gene3D" id="3.40.50.720">
    <property type="entry name" value="NAD(P)-binding Rossmann-like Domain"/>
    <property type="match status" value="1"/>
</dbReference>
<evidence type="ECO:0000256" key="2">
    <source>
        <dbReference type="ARBA" id="ARBA00023002"/>
    </source>
</evidence>
<dbReference type="InterPro" id="IPR036291">
    <property type="entry name" value="NAD(P)-bd_dom_sf"/>
</dbReference>
<dbReference type="PROSITE" id="PS00061">
    <property type="entry name" value="ADH_SHORT"/>
    <property type="match status" value="1"/>
</dbReference>
<dbReference type="CDD" id="cd05233">
    <property type="entry name" value="SDR_c"/>
    <property type="match status" value="1"/>
</dbReference>
<accession>A0ABS5CJR8</accession>
<dbReference type="InterPro" id="IPR002347">
    <property type="entry name" value="SDR_fam"/>
</dbReference>
<keyword evidence="3" id="KW-0520">NAD</keyword>
<reference evidence="5 6" key="1">
    <citation type="submission" date="2021-04" db="EMBL/GenBank/DDBJ databases">
        <title>Paenibacillus sp. DLE-14 whole genome sequence.</title>
        <authorList>
            <person name="Ham Y.J."/>
        </authorList>
    </citation>
    <scope>NUCLEOTIDE SEQUENCE [LARGE SCALE GENOMIC DNA]</scope>
    <source>
        <strain evidence="5 6">DLE-14</strain>
    </source>
</reference>
<dbReference type="Pfam" id="PF13561">
    <property type="entry name" value="adh_short_C2"/>
    <property type="match status" value="1"/>
</dbReference>
<keyword evidence="6" id="KW-1185">Reference proteome</keyword>
<organism evidence="5 6">
    <name type="scientific">Paenibacillus lignilyticus</name>
    <dbReference type="NCBI Taxonomy" id="1172615"/>
    <lineage>
        <taxon>Bacteria</taxon>
        <taxon>Bacillati</taxon>
        <taxon>Bacillota</taxon>
        <taxon>Bacilli</taxon>
        <taxon>Bacillales</taxon>
        <taxon>Paenibacillaceae</taxon>
        <taxon>Paenibacillus</taxon>
    </lineage>
</organism>
<evidence type="ECO:0000313" key="6">
    <source>
        <dbReference type="Proteomes" id="UP000673394"/>
    </source>
</evidence>
<name>A0ABS5CJR8_9BACL</name>
<gene>
    <name evidence="5" type="ORF">I8J30_25825</name>
</gene>
<evidence type="ECO:0000259" key="4">
    <source>
        <dbReference type="SMART" id="SM00822"/>
    </source>
</evidence>